<evidence type="ECO:0000256" key="5">
    <source>
        <dbReference type="PIRSR" id="PIRSR615500-1"/>
    </source>
</evidence>
<accession>A0A2M7BXD9</accession>
<dbReference type="InterPro" id="IPR015500">
    <property type="entry name" value="Peptidase_S8_subtilisin-rel"/>
</dbReference>
<dbReference type="InterPro" id="IPR051048">
    <property type="entry name" value="Peptidase_S8/S53_subtilisin"/>
</dbReference>
<protein>
    <recommendedName>
        <fullName evidence="7">Peptidase S8/S53 domain-containing protein</fullName>
    </recommendedName>
</protein>
<dbReference type="Gene3D" id="2.60.40.2340">
    <property type="match status" value="1"/>
</dbReference>
<dbReference type="GO" id="GO:0004252">
    <property type="term" value="F:serine-type endopeptidase activity"/>
    <property type="evidence" value="ECO:0007669"/>
    <property type="project" value="UniProtKB-UniRule"/>
</dbReference>
<dbReference type="Proteomes" id="UP000230673">
    <property type="component" value="Unassembled WGS sequence"/>
</dbReference>
<feature type="domain" description="Peptidase S8/S53" evidence="7">
    <location>
        <begin position="354"/>
        <end position="431"/>
    </location>
</feature>
<feature type="domain" description="Peptidase S8/S53" evidence="7">
    <location>
        <begin position="1"/>
        <end position="212"/>
    </location>
</feature>
<dbReference type="InterPro" id="IPR023828">
    <property type="entry name" value="Peptidase_S8_Ser-AS"/>
</dbReference>
<organism evidence="8 9">
    <name type="scientific">Candidatus Roizmanbacteria bacterium CG03_land_8_20_14_0_80_35_26</name>
    <dbReference type="NCBI Taxonomy" id="1974845"/>
    <lineage>
        <taxon>Bacteria</taxon>
        <taxon>Candidatus Roizmaniibacteriota</taxon>
    </lineage>
</organism>
<feature type="active site" description="Charge relay system" evidence="5 6">
    <location>
        <position position="55"/>
    </location>
</feature>
<feature type="non-terminal residue" evidence="8">
    <location>
        <position position="651"/>
    </location>
</feature>
<gene>
    <name evidence="8" type="ORF">COS50_00940</name>
</gene>
<evidence type="ECO:0000259" key="7">
    <source>
        <dbReference type="Pfam" id="PF00082"/>
    </source>
</evidence>
<feature type="non-terminal residue" evidence="8">
    <location>
        <position position="1"/>
    </location>
</feature>
<dbReference type="AlphaFoldDB" id="A0A2M7BXD9"/>
<name>A0A2M7BXD9_9BACT</name>
<dbReference type="EMBL" id="PEUY01000017">
    <property type="protein sequence ID" value="PIV11246.1"/>
    <property type="molecule type" value="Genomic_DNA"/>
</dbReference>
<sequence length="651" mass="68361">AVIDTGVAYNHPDLINKMWDGTNCKDENGNALGGCNSGYDFEDGDKIPLPTTSSHGTHIAGTIAAEKNNGKGIVGVAPQTKIMAIKSSLSTTEVVKAISFAQYNGARVINASWGGTVNDAVLKSAINGFDGLFITASGNGTLTSDWDGVGKNNDSDSHIYPCDFDSANIVCVAASDQNDNLSTFSNYGTTSVDVGAPGTNIYSTIADISSSYLNGNSGETFESTNPGSTPSNWSFGLNWGIYDFGSNHVLYGDLNYPYLNNANTISIGPTYNISGASEAVIDFWASCDTQYKTDGWADYMALEISSDGSNYSEILRWDEAYLDSDTNEANNTNGKTTDFLTTIINSSYFTSNFKFRFRWVTDASGTGSSGDGCLLDDVRVTKYTLGSVEKYDYMDGTSMATPHVAGLAALIEGYNSNLTIAQVKNIILTTGDSISALSGKTVSGKRINAQIALQSSNSAKAITAFTIPVQNGETIINESAHTIGITVPFGTNVTALVPTITITGSSVNPASGAAQNFTNPVTYTVTAADSSTQAYTVTVTIGADPIATAFDVISATLAGPPNNVSNNLNDVTTANIGSFSGLYFEKSISGTPVGKLTFSSVLNLSNDETKTFLQNLGNYLDQENGRIALDVSTAAALAGKGATLEMYDVTS</sequence>
<feature type="active site" description="Charge relay system" evidence="5 6">
    <location>
        <position position="4"/>
    </location>
</feature>
<dbReference type="PROSITE" id="PS00137">
    <property type="entry name" value="SUBTILASE_HIS"/>
    <property type="match status" value="1"/>
</dbReference>
<evidence type="ECO:0000256" key="4">
    <source>
        <dbReference type="ARBA" id="ARBA00022825"/>
    </source>
</evidence>
<keyword evidence="4 6" id="KW-0720">Serine protease</keyword>
<dbReference type="InterPro" id="IPR022398">
    <property type="entry name" value="Peptidase_S8_His-AS"/>
</dbReference>
<feature type="active site" description="Charge relay system" evidence="5 6">
    <location>
        <position position="398"/>
    </location>
</feature>
<dbReference type="Gene3D" id="3.40.50.200">
    <property type="entry name" value="Peptidase S8/S53 domain"/>
    <property type="match status" value="2"/>
</dbReference>
<evidence type="ECO:0000313" key="8">
    <source>
        <dbReference type="EMBL" id="PIV11246.1"/>
    </source>
</evidence>
<evidence type="ECO:0000256" key="6">
    <source>
        <dbReference type="PROSITE-ProRule" id="PRU01240"/>
    </source>
</evidence>
<evidence type="ECO:0000256" key="3">
    <source>
        <dbReference type="ARBA" id="ARBA00022801"/>
    </source>
</evidence>
<dbReference type="PROSITE" id="PS00138">
    <property type="entry name" value="SUBTILASE_SER"/>
    <property type="match status" value="1"/>
</dbReference>
<dbReference type="GO" id="GO:0006508">
    <property type="term" value="P:proteolysis"/>
    <property type="evidence" value="ECO:0007669"/>
    <property type="project" value="UniProtKB-KW"/>
</dbReference>
<reference evidence="9" key="1">
    <citation type="submission" date="2017-09" db="EMBL/GenBank/DDBJ databases">
        <title>Depth-based differentiation of microbial function through sediment-hosted aquifers and enrichment of novel symbionts in the deep terrestrial subsurface.</title>
        <authorList>
            <person name="Probst A.J."/>
            <person name="Ladd B."/>
            <person name="Jarett J.K."/>
            <person name="Geller-Mcgrath D.E."/>
            <person name="Sieber C.M.K."/>
            <person name="Emerson J.B."/>
            <person name="Anantharaman K."/>
            <person name="Thomas B.C."/>
            <person name="Malmstrom R."/>
            <person name="Stieglmeier M."/>
            <person name="Klingl A."/>
            <person name="Woyke T."/>
            <person name="Ryan C.M."/>
            <person name="Banfield J.F."/>
        </authorList>
    </citation>
    <scope>NUCLEOTIDE SEQUENCE [LARGE SCALE GENOMIC DNA]</scope>
</reference>
<keyword evidence="3 6" id="KW-0378">Hydrolase</keyword>
<comment type="caution">
    <text evidence="8">The sequence shown here is derived from an EMBL/GenBank/DDBJ whole genome shotgun (WGS) entry which is preliminary data.</text>
</comment>
<dbReference type="PANTHER" id="PTHR43399">
    <property type="entry name" value="SUBTILISIN-RELATED"/>
    <property type="match status" value="1"/>
</dbReference>
<proteinExistence type="inferred from homology"/>
<evidence type="ECO:0000256" key="2">
    <source>
        <dbReference type="ARBA" id="ARBA00022670"/>
    </source>
</evidence>
<keyword evidence="2 6" id="KW-0645">Protease</keyword>
<dbReference type="InterPro" id="IPR000209">
    <property type="entry name" value="Peptidase_S8/S53_dom"/>
</dbReference>
<dbReference type="PROSITE" id="PS51892">
    <property type="entry name" value="SUBTILASE"/>
    <property type="match status" value="1"/>
</dbReference>
<dbReference type="Pfam" id="PF00082">
    <property type="entry name" value="Peptidase_S8"/>
    <property type="match status" value="2"/>
</dbReference>
<evidence type="ECO:0000313" key="9">
    <source>
        <dbReference type="Proteomes" id="UP000230673"/>
    </source>
</evidence>
<dbReference type="PRINTS" id="PR00723">
    <property type="entry name" value="SUBTILISIN"/>
</dbReference>
<dbReference type="PANTHER" id="PTHR43399:SF4">
    <property type="entry name" value="CELL WALL-ASSOCIATED PROTEASE"/>
    <property type="match status" value="1"/>
</dbReference>
<dbReference type="SUPFAM" id="SSF52743">
    <property type="entry name" value="Subtilisin-like"/>
    <property type="match status" value="1"/>
</dbReference>
<dbReference type="InterPro" id="IPR036852">
    <property type="entry name" value="Peptidase_S8/S53_dom_sf"/>
</dbReference>
<comment type="similarity">
    <text evidence="1 6">Belongs to the peptidase S8 family.</text>
</comment>
<evidence type="ECO:0000256" key="1">
    <source>
        <dbReference type="ARBA" id="ARBA00011073"/>
    </source>
</evidence>